<dbReference type="InterPro" id="IPR050398">
    <property type="entry name" value="HssS/ArlS-like"/>
</dbReference>
<dbReference type="RefSeq" id="WP_125129298.1">
    <property type="nucleotide sequence ID" value="NZ_RHJS01000002.1"/>
</dbReference>
<evidence type="ECO:0000256" key="13">
    <source>
        <dbReference type="ARBA" id="ARBA00023136"/>
    </source>
</evidence>
<protein>
    <recommendedName>
        <fullName evidence="3">histidine kinase</fullName>
        <ecNumber evidence="3">2.7.13.3</ecNumber>
    </recommendedName>
</protein>
<proteinExistence type="predicted"/>
<keyword evidence="5" id="KW-0597">Phosphoprotein</keyword>
<dbReference type="SUPFAM" id="SSF55874">
    <property type="entry name" value="ATPase domain of HSP90 chaperone/DNA topoisomerase II/histidine kinase"/>
    <property type="match status" value="1"/>
</dbReference>
<dbReference type="Pfam" id="PF02518">
    <property type="entry name" value="HATPase_c"/>
    <property type="match status" value="1"/>
</dbReference>
<dbReference type="GO" id="GO:0000155">
    <property type="term" value="F:phosphorelay sensor kinase activity"/>
    <property type="evidence" value="ECO:0007669"/>
    <property type="project" value="InterPro"/>
</dbReference>
<dbReference type="EMBL" id="RHJS01000002">
    <property type="protein sequence ID" value="RRK34136.1"/>
    <property type="molecule type" value="Genomic_DNA"/>
</dbReference>
<keyword evidence="12" id="KW-0902">Two-component regulatory system</keyword>
<evidence type="ECO:0000256" key="8">
    <source>
        <dbReference type="ARBA" id="ARBA00022741"/>
    </source>
</evidence>
<dbReference type="CDD" id="cd00082">
    <property type="entry name" value="HisKA"/>
    <property type="match status" value="1"/>
</dbReference>
<dbReference type="InterPro" id="IPR005467">
    <property type="entry name" value="His_kinase_dom"/>
</dbReference>
<comment type="caution">
    <text evidence="18">The sequence shown here is derived from an EMBL/GenBank/DDBJ whole genome shotgun (WGS) entry which is preliminary data.</text>
</comment>
<evidence type="ECO:0000256" key="7">
    <source>
        <dbReference type="ARBA" id="ARBA00022692"/>
    </source>
</evidence>
<name>A0A426DN13_9FIRM</name>
<evidence type="ECO:0000259" key="16">
    <source>
        <dbReference type="PROSITE" id="PS50109"/>
    </source>
</evidence>
<dbReference type="CDD" id="cd06225">
    <property type="entry name" value="HAMP"/>
    <property type="match status" value="1"/>
</dbReference>
<organism evidence="18 19">
    <name type="scientific">Schaedlerella arabinosiphila</name>
    <dbReference type="NCBI Taxonomy" id="2044587"/>
    <lineage>
        <taxon>Bacteria</taxon>
        <taxon>Bacillati</taxon>
        <taxon>Bacillota</taxon>
        <taxon>Clostridia</taxon>
        <taxon>Lachnospirales</taxon>
        <taxon>Lachnospiraceae</taxon>
        <taxon>Schaedlerella</taxon>
    </lineage>
</organism>
<dbReference type="SUPFAM" id="SSF158472">
    <property type="entry name" value="HAMP domain-like"/>
    <property type="match status" value="1"/>
</dbReference>
<keyword evidence="6" id="KW-0808">Transferase</keyword>
<dbReference type="Gene3D" id="1.10.287.130">
    <property type="match status" value="1"/>
</dbReference>
<comment type="catalytic activity">
    <reaction evidence="1">
        <text>ATP + protein L-histidine = ADP + protein N-phospho-L-histidine.</text>
        <dbReference type="EC" id="2.7.13.3"/>
    </reaction>
</comment>
<reference evidence="18" key="1">
    <citation type="submission" date="2018-10" db="EMBL/GenBank/DDBJ databases">
        <title>Schaedlerella arabinophila gen. nov. sp. nov., isolated from the mouse intestinal tract and comparative analysis with the genome of the closely related altered Schaedler flora strain ASF502.</title>
        <authorList>
            <person name="Miyake S."/>
            <person name="Soh M."/>
            <person name="Seedorf H."/>
        </authorList>
    </citation>
    <scope>NUCLEOTIDE SEQUENCE [LARGE SCALE GENOMIC DNA]</scope>
    <source>
        <strain evidence="18">DSM 106076</strain>
    </source>
</reference>
<dbReference type="PANTHER" id="PTHR45528:SF1">
    <property type="entry name" value="SENSOR HISTIDINE KINASE CPXA"/>
    <property type="match status" value="1"/>
</dbReference>
<evidence type="ECO:0000256" key="1">
    <source>
        <dbReference type="ARBA" id="ARBA00000085"/>
    </source>
</evidence>
<evidence type="ECO:0000256" key="6">
    <source>
        <dbReference type="ARBA" id="ARBA00022679"/>
    </source>
</evidence>
<feature type="domain" description="Histidine kinase" evidence="16">
    <location>
        <begin position="185"/>
        <end position="442"/>
    </location>
</feature>
<dbReference type="SUPFAM" id="SSF47384">
    <property type="entry name" value="Homodimeric domain of signal transducing histidine kinase"/>
    <property type="match status" value="1"/>
</dbReference>
<evidence type="ECO:0000256" key="5">
    <source>
        <dbReference type="ARBA" id="ARBA00022553"/>
    </source>
</evidence>
<keyword evidence="4" id="KW-1003">Cell membrane</keyword>
<feature type="transmembrane region" description="Helical" evidence="15">
    <location>
        <begin position="24"/>
        <end position="43"/>
    </location>
</feature>
<dbReference type="SMART" id="SM00304">
    <property type="entry name" value="HAMP"/>
    <property type="match status" value="1"/>
</dbReference>
<feature type="domain" description="HAMP" evidence="17">
    <location>
        <begin position="118"/>
        <end position="170"/>
    </location>
</feature>
<dbReference type="PROSITE" id="PS50885">
    <property type="entry name" value="HAMP"/>
    <property type="match status" value="1"/>
</dbReference>
<evidence type="ECO:0000256" key="10">
    <source>
        <dbReference type="ARBA" id="ARBA00022840"/>
    </source>
</evidence>
<evidence type="ECO:0000256" key="4">
    <source>
        <dbReference type="ARBA" id="ARBA00022475"/>
    </source>
</evidence>
<evidence type="ECO:0000256" key="15">
    <source>
        <dbReference type="SAM" id="Phobius"/>
    </source>
</evidence>
<evidence type="ECO:0000256" key="9">
    <source>
        <dbReference type="ARBA" id="ARBA00022777"/>
    </source>
</evidence>
<evidence type="ECO:0000256" key="3">
    <source>
        <dbReference type="ARBA" id="ARBA00012438"/>
    </source>
</evidence>
<dbReference type="Pfam" id="PF00512">
    <property type="entry name" value="HisKA"/>
    <property type="match status" value="1"/>
</dbReference>
<dbReference type="GO" id="GO:0005524">
    <property type="term" value="F:ATP binding"/>
    <property type="evidence" value="ECO:0007669"/>
    <property type="project" value="UniProtKB-KW"/>
</dbReference>
<dbReference type="PROSITE" id="PS50109">
    <property type="entry name" value="HIS_KIN"/>
    <property type="match status" value="1"/>
</dbReference>
<gene>
    <name evidence="18" type="ORF">EBB54_24470</name>
</gene>
<dbReference type="AlphaFoldDB" id="A0A426DN13"/>
<dbReference type="PANTHER" id="PTHR45528">
    <property type="entry name" value="SENSOR HISTIDINE KINASE CPXA"/>
    <property type="match status" value="1"/>
</dbReference>
<keyword evidence="11 15" id="KW-1133">Transmembrane helix</keyword>
<dbReference type="InterPro" id="IPR003660">
    <property type="entry name" value="HAMP_dom"/>
</dbReference>
<evidence type="ECO:0000256" key="12">
    <source>
        <dbReference type="ARBA" id="ARBA00023012"/>
    </source>
</evidence>
<dbReference type="Pfam" id="PF00672">
    <property type="entry name" value="HAMP"/>
    <property type="match status" value="1"/>
</dbReference>
<evidence type="ECO:0000259" key="17">
    <source>
        <dbReference type="PROSITE" id="PS50885"/>
    </source>
</evidence>
<keyword evidence="10" id="KW-0067">ATP-binding</keyword>
<evidence type="ECO:0000256" key="11">
    <source>
        <dbReference type="ARBA" id="ARBA00022989"/>
    </source>
</evidence>
<keyword evidence="8" id="KW-0547">Nucleotide-binding</keyword>
<keyword evidence="19" id="KW-1185">Reference proteome</keyword>
<dbReference type="InterPro" id="IPR036097">
    <property type="entry name" value="HisK_dim/P_sf"/>
</dbReference>
<keyword evidence="7 15" id="KW-0812">Transmembrane</keyword>
<keyword evidence="9 18" id="KW-0418">Kinase</keyword>
<dbReference type="InterPro" id="IPR036890">
    <property type="entry name" value="HATPase_C_sf"/>
</dbReference>
<dbReference type="SMART" id="SM00388">
    <property type="entry name" value="HisKA"/>
    <property type="match status" value="1"/>
</dbReference>
<dbReference type="SMART" id="SM00387">
    <property type="entry name" value="HATPase_c"/>
    <property type="match status" value="1"/>
</dbReference>
<dbReference type="Proteomes" id="UP000274920">
    <property type="component" value="Unassembled WGS sequence"/>
</dbReference>
<dbReference type="Gene3D" id="6.10.340.10">
    <property type="match status" value="1"/>
</dbReference>
<dbReference type="EC" id="2.7.13.3" evidence="3"/>
<comment type="subcellular location">
    <subcellularLocation>
        <location evidence="2">Cell membrane</location>
        <topology evidence="2">Multi-pass membrane protein</topology>
    </subcellularLocation>
</comment>
<keyword evidence="13 15" id="KW-0472">Membrane</keyword>
<feature type="transmembrane region" description="Helical" evidence="15">
    <location>
        <begin position="95"/>
        <end position="116"/>
    </location>
</feature>
<sequence length="449" mass="51374">MDWVEEKAQNLFAYIRNLSFRKAMIAYILVVAAVVWGLSYLTMNFCLQWEAGIWEKLGETKIAEAMLYEKDLLHIYWDITFIEPETAILLFVKFLRAWCPFLYAFPGIILAIFLFYKKRLARPLSILEGSVEKIGGNDLNFHVAYESRDELGKLCDSVEEMRTELLRDKKEMWRLIERQKELNAAFAHDLRTPLTVLRGYTDFLARYIPEGKISQEKLQATLELMAEHLKRLEEYSRTMKGIRSIEEVPFVPEKTSFESMDRKIEAVVFALNQVRDVEILYKKNMRCRNDRDWTEETGFRGAGTLAEKVGEPLGGPGAPAGEESSSDCPYMDDNLVMEVLENLLSNAIRYAGKRIEVLSDYDPRRQEWSLAVRDDGPGFSEAQLDRATKPYYKEPEAGGPDEHFGIGLHICRELCKKHGGTLDVANSIQGGGIVTASFRVSSIETKKES</sequence>
<evidence type="ECO:0000256" key="2">
    <source>
        <dbReference type="ARBA" id="ARBA00004651"/>
    </source>
</evidence>
<dbReference type="InterPro" id="IPR003661">
    <property type="entry name" value="HisK_dim/P_dom"/>
</dbReference>
<evidence type="ECO:0000313" key="18">
    <source>
        <dbReference type="EMBL" id="RRK34136.1"/>
    </source>
</evidence>
<evidence type="ECO:0000256" key="14">
    <source>
        <dbReference type="SAM" id="MobiDB-lite"/>
    </source>
</evidence>
<accession>A0A426DN13</accession>
<dbReference type="Gene3D" id="3.30.565.10">
    <property type="entry name" value="Histidine kinase-like ATPase, C-terminal domain"/>
    <property type="match status" value="1"/>
</dbReference>
<evidence type="ECO:0000313" key="19">
    <source>
        <dbReference type="Proteomes" id="UP000274920"/>
    </source>
</evidence>
<dbReference type="InterPro" id="IPR003594">
    <property type="entry name" value="HATPase_dom"/>
</dbReference>
<feature type="region of interest" description="Disordered" evidence="14">
    <location>
        <begin position="306"/>
        <end position="327"/>
    </location>
</feature>
<dbReference type="GO" id="GO:0005886">
    <property type="term" value="C:plasma membrane"/>
    <property type="evidence" value="ECO:0007669"/>
    <property type="project" value="UniProtKB-SubCell"/>
</dbReference>